<dbReference type="Proteomes" id="UP000053766">
    <property type="component" value="Unassembled WGS sequence"/>
</dbReference>
<reference evidence="2 3" key="1">
    <citation type="submission" date="2013-11" db="EMBL/GenBank/DDBJ databases">
        <title>Draft genome of the bovine lungworm Dictyocaulus viviparus.</title>
        <authorList>
            <person name="Mitreva M."/>
        </authorList>
    </citation>
    <scope>NUCLEOTIDE SEQUENCE [LARGE SCALE GENOMIC DNA]</scope>
    <source>
        <strain evidence="2 3">HannoverDv2000</strain>
    </source>
</reference>
<reference evidence="3" key="2">
    <citation type="journal article" date="2016" name="Sci. Rep.">
        <title>Dictyocaulus viviparus genome, variome and transcriptome elucidate lungworm biology and support future intervention.</title>
        <authorList>
            <person name="McNulty S.N."/>
            <person name="Strube C."/>
            <person name="Rosa B.A."/>
            <person name="Martin J.C."/>
            <person name="Tyagi R."/>
            <person name="Choi Y.J."/>
            <person name="Wang Q."/>
            <person name="Hallsworth Pepin K."/>
            <person name="Zhang X."/>
            <person name="Ozersky P."/>
            <person name="Wilson R.K."/>
            <person name="Sternberg P.W."/>
            <person name="Gasser R.B."/>
            <person name="Mitreva M."/>
        </authorList>
    </citation>
    <scope>NUCLEOTIDE SEQUENCE [LARGE SCALE GENOMIC DNA]</scope>
    <source>
        <strain evidence="3">HannoverDv2000</strain>
    </source>
</reference>
<evidence type="ECO:0000256" key="1">
    <source>
        <dbReference type="SAM" id="MobiDB-lite"/>
    </source>
</evidence>
<dbReference type="EMBL" id="KN716590">
    <property type="protein sequence ID" value="KJH43127.1"/>
    <property type="molecule type" value="Genomic_DNA"/>
</dbReference>
<dbReference type="OrthoDB" id="10500382at2759"/>
<name>A0A0D8XHB9_DICVI</name>
<feature type="non-terminal residue" evidence="2">
    <location>
        <position position="1"/>
    </location>
</feature>
<evidence type="ECO:0000313" key="3">
    <source>
        <dbReference type="Proteomes" id="UP000053766"/>
    </source>
</evidence>
<feature type="region of interest" description="Disordered" evidence="1">
    <location>
        <begin position="1"/>
        <end position="34"/>
    </location>
</feature>
<gene>
    <name evidence="2" type="ORF">DICVIV_10878</name>
</gene>
<proteinExistence type="predicted"/>
<feature type="compositionally biased region" description="Low complexity" evidence="1">
    <location>
        <begin position="18"/>
        <end position="28"/>
    </location>
</feature>
<sequence length="114" mass="12622">TKKQPTSEQAELPTVCNSTLSSPSHSSSVGNPHDIKHCTLFSPSNSSRKKFTLFQQGLQKVGDKMRKGMAASSFRQISYSSTISDILSDWNYSRKDNETEQLAMSNSQSDHHIG</sequence>
<dbReference type="AlphaFoldDB" id="A0A0D8XHB9"/>
<accession>A0A0D8XHB9</accession>
<protein>
    <submittedName>
        <fullName evidence="2">Uncharacterized protein</fullName>
    </submittedName>
</protein>
<organism evidence="2 3">
    <name type="scientific">Dictyocaulus viviparus</name>
    <name type="common">Bovine lungworm</name>
    <dbReference type="NCBI Taxonomy" id="29172"/>
    <lineage>
        <taxon>Eukaryota</taxon>
        <taxon>Metazoa</taxon>
        <taxon>Ecdysozoa</taxon>
        <taxon>Nematoda</taxon>
        <taxon>Chromadorea</taxon>
        <taxon>Rhabditida</taxon>
        <taxon>Rhabditina</taxon>
        <taxon>Rhabditomorpha</taxon>
        <taxon>Strongyloidea</taxon>
        <taxon>Metastrongylidae</taxon>
        <taxon>Dictyocaulus</taxon>
    </lineage>
</organism>
<keyword evidence="3" id="KW-1185">Reference proteome</keyword>
<evidence type="ECO:0000313" key="2">
    <source>
        <dbReference type="EMBL" id="KJH43127.1"/>
    </source>
</evidence>